<keyword evidence="5 6" id="KW-0472">Membrane</keyword>
<proteinExistence type="predicted"/>
<feature type="transmembrane region" description="Helical" evidence="6">
    <location>
        <begin position="130"/>
        <end position="153"/>
    </location>
</feature>
<dbReference type="RefSeq" id="WP_125672838.1">
    <property type="nucleotide sequence ID" value="NZ_RCOS01000170.1"/>
</dbReference>
<dbReference type="Proteomes" id="UP000277582">
    <property type="component" value="Unassembled WGS sequence"/>
</dbReference>
<keyword evidence="3 6" id="KW-0812">Transmembrane</keyword>
<dbReference type="InterPro" id="IPR050586">
    <property type="entry name" value="CPA3_Na-H_Antiporter_D"/>
</dbReference>
<feature type="transmembrane region" description="Helical" evidence="6">
    <location>
        <begin position="285"/>
        <end position="307"/>
    </location>
</feature>
<dbReference type="AlphaFoldDB" id="A0A3R9X064"/>
<feature type="transmembrane region" description="Helical" evidence="6">
    <location>
        <begin position="211"/>
        <end position="238"/>
    </location>
</feature>
<dbReference type="PANTHER" id="PTHR42703:SF1">
    <property type="entry name" value="NA(+)_H(+) ANTIPORTER SUBUNIT D1"/>
    <property type="match status" value="1"/>
</dbReference>
<protein>
    <recommendedName>
        <fullName evidence="7">NADH:quinone oxidoreductase/Mrp antiporter transmembrane domain-containing protein</fullName>
    </recommendedName>
</protein>
<evidence type="ECO:0000313" key="9">
    <source>
        <dbReference type="Proteomes" id="UP000277582"/>
    </source>
</evidence>
<sequence length="499" mass="54648">MMEVISTISIFIIFSVIVFFMGRFKAGKLSLALVSLIPYAYSYIILPILWFGMINSKEKLFTGDFLGIKDFFAVDPFSLFYSGVTALAANMLILHIISRFGEREISPIVSSALFTTGAVFGTLFSHNVLAIFMFWEMALAGVVGLSLCPCGGYRKQTHEAMMKMVVMTSISSAFLIAGIGLLIASVSGPNFDLSSLNLMYIWERIPETKNVQLLMMAFVLIAVALLTDTGAVPFYMWLPDYVSGIVAPPVALVLVTSDLAAYYLLGRFMTIFSPLFQTVKLTQLAIITLIATIGIFSIVLGELSALSQGRVRRLFGYSMVSDAGYSLLLIILYDVNGVFLMGNNAYMAMPYAYFTAASSIALAVIITILGSFEDIGVFRLQQLQGMHIRLPFATILLSISLLSMAGIPPLAGFVAKYLVIFSLVATNMPIFLAAAFVASIFFVVCAAYSFRLIKLSFSPREDVSRIKESKSDLIPLAILVFTLILAGITPTPFLWTFGR</sequence>
<feature type="transmembrane region" description="Helical" evidence="6">
    <location>
        <begin position="105"/>
        <end position="124"/>
    </location>
</feature>
<name>A0A3R9X064_9CREN</name>
<dbReference type="InterPro" id="IPR001750">
    <property type="entry name" value="ND/Mrp_TM"/>
</dbReference>
<feature type="transmembrane region" description="Helical" evidence="6">
    <location>
        <begin position="430"/>
        <end position="453"/>
    </location>
</feature>
<comment type="caution">
    <text evidence="8">The sequence shown here is derived from an EMBL/GenBank/DDBJ whole genome shotgun (WGS) entry which is preliminary data.</text>
</comment>
<gene>
    <name evidence="8" type="ORF">D6D85_15355</name>
</gene>
<comment type="subcellular location">
    <subcellularLocation>
        <location evidence="1">Cell membrane</location>
        <topology evidence="1">Multi-pass membrane protein</topology>
    </subcellularLocation>
</comment>
<evidence type="ECO:0000256" key="2">
    <source>
        <dbReference type="ARBA" id="ARBA00022475"/>
    </source>
</evidence>
<dbReference type="Pfam" id="PF00361">
    <property type="entry name" value="Proton_antipo_M"/>
    <property type="match status" value="1"/>
</dbReference>
<feature type="transmembrane region" description="Helical" evidence="6">
    <location>
        <begin position="314"/>
        <end position="333"/>
    </location>
</feature>
<evidence type="ECO:0000259" key="7">
    <source>
        <dbReference type="Pfam" id="PF00361"/>
    </source>
</evidence>
<evidence type="ECO:0000256" key="3">
    <source>
        <dbReference type="ARBA" id="ARBA00022692"/>
    </source>
</evidence>
<feature type="transmembrane region" description="Helical" evidence="6">
    <location>
        <begin position="392"/>
        <end position="418"/>
    </location>
</feature>
<feature type="domain" description="NADH:quinone oxidoreductase/Mrp antiporter transmembrane" evidence="7">
    <location>
        <begin position="125"/>
        <end position="441"/>
    </location>
</feature>
<keyword evidence="9" id="KW-1185">Reference proteome</keyword>
<feature type="transmembrane region" description="Helical" evidence="6">
    <location>
        <begin position="6"/>
        <end position="24"/>
    </location>
</feature>
<dbReference type="PANTHER" id="PTHR42703">
    <property type="entry name" value="NADH DEHYDROGENASE"/>
    <property type="match status" value="1"/>
</dbReference>
<feature type="transmembrane region" description="Helical" evidence="6">
    <location>
        <begin position="165"/>
        <end position="191"/>
    </location>
</feature>
<dbReference type="OrthoDB" id="29144at2157"/>
<feature type="transmembrane region" description="Helical" evidence="6">
    <location>
        <begin position="245"/>
        <end position="265"/>
    </location>
</feature>
<evidence type="ECO:0000313" key="8">
    <source>
        <dbReference type="EMBL" id="RSN71708.1"/>
    </source>
</evidence>
<organism evidence="8 9">
    <name type="scientific">Candidatus Methanodesulfokora washburnensis</name>
    <dbReference type="NCBI Taxonomy" id="2478471"/>
    <lineage>
        <taxon>Archaea</taxon>
        <taxon>Thermoproteota</taxon>
        <taxon>Candidatus Korarchaeia</taxon>
        <taxon>Candidatus Korarchaeia incertae sedis</taxon>
        <taxon>Candidatus Methanodesulfokora</taxon>
    </lineage>
</organism>
<feature type="transmembrane region" description="Helical" evidence="6">
    <location>
        <begin position="353"/>
        <end position="372"/>
    </location>
</feature>
<keyword evidence="4 6" id="KW-1133">Transmembrane helix</keyword>
<evidence type="ECO:0000256" key="4">
    <source>
        <dbReference type="ARBA" id="ARBA00022989"/>
    </source>
</evidence>
<feature type="transmembrane region" description="Helical" evidence="6">
    <location>
        <begin position="71"/>
        <end position="93"/>
    </location>
</feature>
<evidence type="ECO:0000256" key="6">
    <source>
        <dbReference type="SAM" id="Phobius"/>
    </source>
</evidence>
<feature type="transmembrane region" description="Helical" evidence="6">
    <location>
        <begin position="31"/>
        <end position="51"/>
    </location>
</feature>
<dbReference type="GO" id="GO:0005886">
    <property type="term" value="C:plasma membrane"/>
    <property type="evidence" value="ECO:0007669"/>
    <property type="project" value="UniProtKB-SubCell"/>
</dbReference>
<reference evidence="8 9" key="1">
    <citation type="submission" date="2018-10" db="EMBL/GenBank/DDBJ databases">
        <title>Co-occurring genomic capacity for anaerobic methane metabolism and dissimilatory sulfite reduction discovered in the Korarchaeota.</title>
        <authorList>
            <person name="Mckay L.J."/>
            <person name="Dlakic M."/>
            <person name="Fields M.W."/>
            <person name="Delmont T.O."/>
            <person name="Eren A.M."/>
            <person name="Jay Z.J."/>
            <person name="Klingelsmith K.B."/>
            <person name="Rusch D.B."/>
            <person name="Inskeep W.P."/>
        </authorList>
    </citation>
    <scope>NUCLEOTIDE SEQUENCE [LARGE SCALE GENOMIC DNA]</scope>
    <source>
        <strain evidence="8 9">MDKW</strain>
    </source>
</reference>
<accession>A0A3R9X064</accession>
<evidence type="ECO:0000256" key="1">
    <source>
        <dbReference type="ARBA" id="ARBA00004651"/>
    </source>
</evidence>
<feature type="transmembrane region" description="Helical" evidence="6">
    <location>
        <begin position="473"/>
        <end position="495"/>
    </location>
</feature>
<evidence type="ECO:0000256" key="5">
    <source>
        <dbReference type="ARBA" id="ARBA00023136"/>
    </source>
</evidence>
<dbReference type="EMBL" id="RCOS01000170">
    <property type="protein sequence ID" value="RSN71708.1"/>
    <property type="molecule type" value="Genomic_DNA"/>
</dbReference>
<keyword evidence="2" id="KW-1003">Cell membrane</keyword>